<protein>
    <recommendedName>
        <fullName evidence="6">3-hydroxyisobutyrate dehydrogenase</fullName>
        <shortName evidence="6">HIBADH</shortName>
        <ecNumber evidence="6">1.1.1.31</ecNumber>
    </recommendedName>
</protein>
<dbReference type="EC" id="1.1.1.31" evidence="6"/>
<evidence type="ECO:0000256" key="4">
    <source>
        <dbReference type="ARBA" id="ARBA00023027"/>
    </source>
</evidence>
<evidence type="ECO:0000313" key="9">
    <source>
        <dbReference type="EMBL" id="XCG46823.1"/>
    </source>
</evidence>
<dbReference type="GO" id="GO:0051287">
    <property type="term" value="F:NAD binding"/>
    <property type="evidence" value="ECO:0007669"/>
    <property type="project" value="InterPro"/>
</dbReference>
<evidence type="ECO:0000256" key="1">
    <source>
        <dbReference type="ARBA" id="ARBA00009080"/>
    </source>
</evidence>
<dbReference type="InterPro" id="IPR006115">
    <property type="entry name" value="6PGDH_NADP-bd"/>
</dbReference>
<proteinExistence type="inferred from homology"/>
<dbReference type="InterPro" id="IPR002204">
    <property type="entry name" value="3-OH-isobutyrate_DH-rel_CS"/>
</dbReference>
<dbReference type="InterPro" id="IPR008927">
    <property type="entry name" value="6-PGluconate_DH-like_C_sf"/>
</dbReference>
<keyword evidence="2 6" id="KW-0101">Branched-chain amino acid catabolism</keyword>
<feature type="domain" description="6-phosphogluconate dehydrogenase NADP-binding" evidence="7">
    <location>
        <begin position="3"/>
        <end position="159"/>
    </location>
</feature>
<dbReference type="PIRSF" id="PIRSF000103">
    <property type="entry name" value="HIBADH"/>
    <property type="match status" value="1"/>
</dbReference>
<evidence type="ECO:0000256" key="3">
    <source>
        <dbReference type="ARBA" id="ARBA00023002"/>
    </source>
</evidence>
<dbReference type="InterPro" id="IPR013328">
    <property type="entry name" value="6PGD_dom2"/>
</dbReference>
<dbReference type="Pfam" id="PF14833">
    <property type="entry name" value="NAD_binding_11"/>
    <property type="match status" value="1"/>
</dbReference>
<dbReference type="EMBL" id="CP159253">
    <property type="protein sequence ID" value="XCG46823.1"/>
    <property type="molecule type" value="Genomic_DNA"/>
</dbReference>
<keyword evidence="3 6" id="KW-0560">Oxidoreductase</keyword>
<comment type="catalytic activity">
    <reaction evidence="6">
        <text>3-hydroxy-2-methylpropanoate + NAD(+) = 2-methyl-3-oxopropanoate + NADH + H(+)</text>
        <dbReference type="Rhea" id="RHEA:17681"/>
        <dbReference type="ChEBI" id="CHEBI:11805"/>
        <dbReference type="ChEBI" id="CHEBI:15378"/>
        <dbReference type="ChEBI" id="CHEBI:57540"/>
        <dbReference type="ChEBI" id="CHEBI:57700"/>
        <dbReference type="ChEBI" id="CHEBI:57945"/>
        <dbReference type="EC" id="1.1.1.31"/>
    </reaction>
</comment>
<dbReference type="SUPFAM" id="SSF51735">
    <property type="entry name" value="NAD(P)-binding Rossmann-fold domains"/>
    <property type="match status" value="1"/>
</dbReference>
<name>A0AAU8CIX4_9HYPH</name>
<evidence type="ECO:0000256" key="2">
    <source>
        <dbReference type="ARBA" id="ARBA00022456"/>
    </source>
</evidence>
<evidence type="ECO:0000256" key="6">
    <source>
        <dbReference type="RuleBase" id="RU910714"/>
    </source>
</evidence>
<sequence>MTTIGFIGLGNMGNPMAANLVKAGYTVHGFDLVPENLKTARDNGVVVMANGIAAAKDAEVVITMLPAGKHVLSVYEDIAPKAAEGTLFIDSSTIDVDSARKAHALAGKHGLLSIDAPVSGGTGGAAAGTLTFMAGGSKEAFVKAEPVLQPMAGRIVHCGDAGAGQAAKICNNMILGVSMIGVSEAFVLAEKLGLSHQALFDVASTSSGQCWSLTTYCPVPGPVPASPANRDYQAGFAAALMLKDLKLAQEAAQQSGAVTPLGAEAAQLYALFNAQGHGGADFSGIIKFLRGDSA</sequence>
<dbReference type="InterPro" id="IPR015815">
    <property type="entry name" value="HIBADH-related"/>
</dbReference>
<dbReference type="SUPFAM" id="SSF48179">
    <property type="entry name" value="6-phosphogluconate dehydrogenase C-terminal domain-like"/>
    <property type="match status" value="1"/>
</dbReference>
<dbReference type="PANTHER" id="PTHR22981:SF7">
    <property type="entry name" value="3-HYDROXYISOBUTYRATE DEHYDROGENASE, MITOCHONDRIAL"/>
    <property type="match status" value="1"/>
</dbReference>
<dbReference type="InterPro" id="IPR011548">
    <property type="entry name" value="HIBADH"/>
</dbReference>
<dbReference type="GO" id="GO:0008442">
    <property type="term" value="F:3-hydroxyisobutyrate dehydrogenase activity"/>
    <property type="evidence" value="ECO:0007669"/>
    <property type="project" value="UniProtKB-EC"/>
</dbReference>
<dbReference type="Gene3D" id="3.40.50.720">
    <property type="entry name" value="NAD(P)-binding Rossmann-like Domain"/>
    <property type="match status" value="1"/>
</dbReference>
<gene>
    <name evidence="9" type="primary">mmsB</name>
    <name evidence="9" type="ORF">ABVK50_16020</name>
</gene>
<accession>A0AAU8CIX4</accession>
<dbReference type="FunFam" id="1.10.1040.10:FF:000006">
    <property type="entry name" value="3-hydroxyisobutyrate dehydrogenase"/>
    <property type="match status" value="1"/>
</dbReference>
<keyword evidence="4 6" id="KW-0520">NAD</keyword>
<comment type="pathway">
    <text evidence="6">Amino-acid degradation; L-valine degradation.</text>
</comment>
<dbReference type="GO" id="GO:0050661">
    <property type="term" value="F:NADP binding"/>
    <property type="evidence" value="ECO:0007669"/>
    <property type="project" value="InterPro"/>
</dbReference>
<dbReference type="AlphaFoldDB" id="A0AAU8CIX4"/>
<dbReference type="GO" id="GO:0009083">
    <property type="term" value="P:branched-chain amino acid catabolic process"/>
    <property type="evidence" value="ECO:0007669"/>
    <property type="project" value="UniProtKB-KW"/>
</dbReference>
<dbReference type="PANTHER" id="PTHR22981">
    <property type="entry name" value="3-HYDROXYISOBUTYRATE DEHYDROGENASE-RELATED"/>
    <property type="match status" value="1"/>
</dbReference>
<dbReference type="Gene3D" id="1.10.1040.10">
    <property type="entry name" value="N-(1-d-carboxylethyl)-l-norvaline Dehydrogenase, domain 2"/>
    <property type="match status" value="1"/>
</dbReference>
<dbReference type="NCBIfam" id="TIGR01692">
    <property type="entry name" value="HIBADH"/>
    <property type="match status" value="1"/>
</dbReference>
<dbReference type="InterPro" id="IPR029154">
    <property type="entry name" value="HIBADH-like_NADP-bd"/>
</dbReference>
<dbReference type="RefSeq" id="WP_353645639.1">
    <property type="nucleotide sequence ID" value="NZ_CP159253.1"/>
</dbReference>
<dbReference type="Pfam" id="PF03446">
    <property type="entry name" value="NAD_binding_2"/>
    <property type="match status" value="1"/>
</dbReference>
<feature type="domain" description="3-hydroxyisobutyrate dehydrogenase-like NAD-binding" evidence="8">
    <location>
        <begin position="162"/>
        <end position="289"/>
    </location>
</feature>
<dbReference type="InterPro" id="IPR036291">
    <property type="entry name" value="NAD(P)-bd_dom_sf"/>
</dbReference>
<evidence type="ECO:0000256" key="5">
    <source>
        <dbReference type="PIRSR" id="PIRSR000103-1"/>
    </source>
</evidence>
<dbReference type="PROSITE" id="PS00895">
    <property type="entry name" value="3_HYDROXYISOBUT_DH"/>
    <property type="match status" value="1"/>
</dbReference>
<evidence type="ECO:0000259" key="8">
    <source>
        <dbReference type="Pfam" id="PF14833"/>
    </source>
</evidence>
<reference evidence="9" key="1">
    <citation type="submission" date="2024-06" db="EMBL/GenBank/DDBJ databases">
        <title>Mesorhizobium karijinii sp. nov., a symbiont of the iconic Swainsona formosa from arid Australia.</title>
        <authorList>
            <person name="Hill Y.J."/>
            <person name="Watkin E.L.J."/>
            <person name="O'Hara G.W."/>
            <person name="Terpolilli J."/>
            <person name="Tye M.L."/>
            <person name="Kohlmeier M.G."/>
        </authorList>
    </citation>
    <scope>NUCLEOTIDE SEQUENCE</scope>
    <source>
        <strain evidence="9">WSM2240</strain>
    </source>
</reference>
<organism evidence="9">
    <name type="scientific">Mesorhizobium sp. WSM2240</name>
    <dbReference type="NCBI Taxonomy" id="3228851"/>
    <lineage>
        <taxon>Bacteria</taxon>
        <taxon>Pseudomonadati</taxon>
        <taxon>Pseudomonadota</taxon>
        <taxon>Alphaproteobacteria</taxon>
        <taxon>Hyphomicrobiales</taxon>
        <taxon>Phyllobacteriaceae</taxon>
        <taxon>Mesorhizobium</taxon>
    </lineage>
</organism>
<comment type="similarity">
    <text evidence="1 6">Belongs to the HIBADH-related family.</text>
</comment>
<feature type="active site" evidence="5">
    <location>
        <position position="168"/>
    </location>
</feature>
<evidence type="ECO:0000259" key="7">
    <source>
        <dbReference type="Pfam" id="PF03446"/>
    </source>
</evidence>